<evidence type="ECO:0000256" key="4">
    <source>
        <dbReference type="SAM" id="Phobius"/>
    </source>
</evidence>
<feature type="transmembrane region" description="Helical" evidence="4">
    <location>
        <begin position="59"/>
        <end position="78"/>
    </location>
</feature>
<keyword evidence="1" id="KW-0813">Transport</keyword>
<feature type="transmembrane region" description="Helical" evidence="4">
    <location>
        <begin position="18"/>
        <end position="39"/>
    </location>
</feature>
<keyword evidence="4" id="KW-1133">Transmembrane helix</keyword>
<accession>A0AAQ2WWP6</accession>
<organism evidence="5 6">
    <name type="scientific">Borrelia miyamotoi</name>
    <dbReference type="NCBI Taxonomy" id="47466"/>
    <lineage>
        <taxon>Bacteria</taxon>
        <taxon>Pseudomonadati</taxon>
        <taxon>Spirochaetota</taxon>
        <taxon>Spirochaetia</taxon>
        <taxon>Spirochaetales</taxon>
        <taxon>Borreliaceae</taxon>
        <taxon>Borrelia</taxon>
    </lineage>
</organism>
<gene>
    <name evidence="5" type="ORF">O5398_02285</name>
</gene>
<dbReference type="PANTHER" id="PTHR30505:SF0">
    <property type="entry name" value="FRUCTOSE-LIKE PTS SYSTEM EIIBC COMPONENT-RELATED"/>
    <property type="match status" value="1"/>
</dbReference>
<dbReference type="AlphaFoldDB" id="A0AAQ2WWP6"/>
<dbReference type="Proteomes" id="UP001164544">
    <property type="component" value="Chromosome"/>
</dbReference>
<evidence type="ECO:0000256" key="1">
    <source>
        <dbReference type="ARBA" id="ARBA00022448"/>
    </source>
</evidence>
<sequence length="87" mass="9134">MVLSEGAIPFVASVPLRVLPSIVIGCVVSSIIAAFLGVADHAPHGGPIVLYVVNNKLGFIIVMFCGCCGCTTSLVIFLKSLKIKEFK</sequence>
<evidence type="ECO:0000256" key="3">
    <source>
        <dbReference type="ARBA" id="ARBA00022683"/>
    </source>
</evidence>
<evidence type="ECO:0000256" key="2">
    <source>
        <dbReference type="ARBA" id="ARBA00022597"/>
    </source>
</evidence>
<evidence type="ECO:0000313" key="5">
    <source>
        <dbReference type="EMBL" id="WAZ90956.1"/>
    </source>
</evidence>
<keyword evidence="3" id="KW-0598">Phosphotransferase system</keyword>
<dbReference type="InterPro" id="IPR050864">
    <property type="entry name" value="Bacterial_PTS_Sugar_Transport"/>
</dbReference>
<dbReference type="GO" id="GO:0005886">
    <property type="term" value="C:plasma membrane"/>
    <property type="evidence" value="ECO:0007669"/>
    <property type="project" value="TreeGrafter"/>
</dbReference>
<keyword evidence="4" id="KW-0472">Membrane</keyword>
<evidence type="ECO:0000313" key="6">
    <source>
        <dbReference type="Proteomes" id="UP001164544"/>
    </source>
</evidence>
<keyword evidence="4" id="KW-0812">Transmembrane</keyword>
<name>A0AAQ2WWP6_9SPIR</name>
<dbReference type="PANTHER" id="PTHR30505">
    <property type="entry name" value="FRUCTOSE-LIKE PERMEASE"/>
    <property type="match status" value="1"/>
</dbReference>
<dbReference type="GO" id="GO:0009401">
    <property type="term" value="P:phosphoenolpyruvate-dependent sugar phosphotransferase system"/>
    <property type="evidence" value="ECO:0007669"/>
    <property type="project" value="UniProtKB-KW"/>
</dbReference>
<keyword evidence="2" id="KW-0762">Sugar transport</keyword>
<dbReference type="GO" id="GO:0090563">
    <property type="term" value="F:protein-phosphocysteine-sugar phosphotransferase activity"/>
    <property type="evidence" value="ECO:0007669"/>
    <property type="project" value="TreeGrafter"/>
</dbReference>
<dbReference type="EMBL" id="CP114637">
    <property type="protein sequence ID" value="WAZ90956.1"/>
    <property type="molecule type" value="Genomic_DNA"/>
</dbReference>
<proteinExistence type="predicted"/>
<protein>
    <submittedName>
        <fullName evidence="5">Uncharacterized protein</fullName>
    </submittedName>
</protein>
<reference evidence="5" key="1">
    <citation type="submission" date="2022-12" db="EMBL/GenBank/DDBJ databases">
        <title>B. miyamotoi WGS.</title>
        <authorList>
            <person name="Kuleshov K.V."/>
            <person name="Hoornstra D."/>
            <person name="Hovius J.W."/>
            <person name="Platonov A.E."/>
            <person name="Telford S.R. III."/>
        </authorList>
    </citation>
    <scope>NUCLEOTIDE SEQUENCE</scope>
    <source>
        <strain evidence="5">410</strain>
    </source>
</reference>